<keyword evidence="3" id="KW-1185">Reference proteome</keyword>
<dbReference type="InterPro" id="IPR000873">
    <property type="entry name" value="AMP-dep_synth/lig_dom"/>
</dbReference>
<dbReference type="InterPro" id="IPR050237">
    <property type="entry name" value="ATP-dep_AMP-bd_enzyme"/>
</dbReference>
<gene>
    <name evidence="2" type="ORF">KEC16_06490</name>
</gene>
<sequence length="450" mass="46391">MILGLTAPGRDGGLALSEPSSGRALTYGALAAAVAERAAELAGDKQLAMVAASCGMDAVVCWLAAMQAGHAVMLLPPDLAAARLSTLIELYRPDLLLGWPEQSGYGPGPAGFARRFQPDGGLLHPDLCLLLSTSGSAGSPRMVRLSRRAVEANAGAIAVALALGGEDRVATTLPLSYSYGLSLLHSHLAAGAAVVLSDLSVLSRPFWDLAASCRLTSLAGVPFLWQSLRRLDLAALAPPSLRFGTQAGGRLDPRLTLHFHDIFARRGGGMITMYGQTEATARMTVLSPDQLPARAGSVGRAIPGGAIAIDGGAVVYQGANVMMGYACDRADLALADQMNGVLPTGDLGHVDEDGYLWLEGRAGRVVKVVGLRLDLDEVQARAAMLGPTAALVRGDDLIMLIAGAVPMAETRAAFAADLGVPAAAIRWRSVTAIPLGGNGKVDVAAAEALL</sequence>
<dbReference type="EMBL" id="JAGTUF010000004">
    <property type="protein sequence ID" value="MBR9971355.1"/>
    <property type="molecule type" value="Genomic_DNA"/>
</dbReference>
<feature type="domain" description="AMP-dependent synthetase/ligase" evidence="1">
    <location>
        <begin position="20"/>
        <end position="325"/>
    </location>
</feature>
<dbReference type="SUPFAM" id="SSF56801">
    <property type="entry name" value="Acetyl-CoA synthetase-like"/>
    <property type="match status" value="1"/>
</dbReference>
<protein>
    <submittedName>
        <fullName evidence="2">AMP-binding protein</fullName>
    </submittedName>
</protein>
<comment type="caution">
    <text evidence="2">The sequence shown here is derived from an EMBL/GenBank/DDBJ whole genome shotgun (WGS) entry which is preliminary data.</text>
</comment>
<dbReference type="InterPro" id="IPR042099">
    <property type="entry name" value="ANL_N_sf"/>
</dbReference>
<dbReference type="PANTHER" id="PTHR43767:SF1">
    <property type="entry name" value="NONRIBOSOMAL PEPTIDE SYNTHASE PES1 (EUROFUNG)-RELATED"/>
    <property type="match status" value="1"/>
</dbReference>
<dbReference type="Gene3D" id="3.40.50.12780">
    <property type="entry name" value="N-terminal domain of ligase-like"/>
    <property type="match status" value="1"/>
</dbReference>
<dbReference type="RefSeq" id="WP_211547055.1">
    <property type="nucleotide sequence ID" value="NZ_JAGTUF010000004.1"/>
</dbReference>
<dbReference type="Pfam" id="PF00501">
    <property type="entry name" value="AMP-binding"/>
    <property type="match status" value="1"/>
</dbReference>
<evidence type="ECO:0000313" key="2">
    <source>
        <dbReference type="EMBL" id="MBR9971355.1"/>
    </source>
</evidence>
<evidence type="ECO:0000259" key="1">
    <source>
        <dbReference type="Pfam" id="PF00501"/>
    </source>
</evidence>
<organism evidence="2 3">
    <name type="scientific">Magnetospirillum sulfuroxidans</name>
    <dbReference type="NCBI Taxonomy" id="611300"/>
    <lineage>
        <taxon>Bacteria</taxon>
        <taxon>Pseudomonadati</taxon>
        <taxon>Pseudomonadota</taxon>
        <taxon>Alphaproteobacteria</taxon>
        <taxon>Rhodospirillales</taxon>
        <taxon>Rhodospirillaceae</taxon>
        <taxon>Magnetospirillum</taxon>
    </lineage>
</organism>
<dbReference type="PANTHER" id="PTHR43767">
    <property type="entry name" value="LONG-CHAIN-FATTY-ACID--COA LIGASE"/>
    <property type="match status" value="1"/>
</dbReference>
<reference evidence="2 3" key="1">
    <citation type="submission" date="2021-04" db="EMBL/GenBank/DDBJ databases">
        <title>Magnetospirillum sulfuroxidans sp. nov., a facultative chemolithoautotrophic sulfur-oxidizing alphaproteobacterium isolated from freshwater sediment and proposals for Paramagetospirillum gen. nov., and Magnetospirillaceae fam. nov.</title>
        <authorList>
            <person name="Koziaeva V."/>
            <person name="Geelhoed J.S."/>
            <person name="Sorokin D.Y."/>
            <person name="Grouzdev D.S."/>
        </authorList>
    </citation>
    <scope>NUCLEOTIDE SEQUENCE [LARGE SCALE GENOMIC DNA]</scope>
    <source>
        <strain evidence="2 3">J10</strain>
    </source>
</reference>
<name>A0ABS5IAD4_9PROT</name>
<proteinExistence type="predicted"/>
<accession>A0ABS5IAD4</accession>
<dbReference type="Proteomes" id="UP000680714">
    <property type="component" value="Unassembled WGS sequence"/>
</dbReference>
<evidence type="ECO:0000313" key="3">
    <source>
        <dbReference type="Proteomes" id="UP000680714"/>
    </source>
</evidence>